<keyword evidence="2" id="KW-0963">Cytoplasm</keyword>
<dbReference type="GO" id="GO:0003677">
    <property type="term" value="F:DNA binding"/>
    <property type="evidence" value="ECO:0007669"/>
    <property type="project" value="UniProtKB-UniRule"/>
</dbReference>
<keyword evidence="8" id="KW-0131">Cell cycle</keyword>
<evidence type="ECO:0008006" key="14">
    <source>
        <dbReference type="Google" id="ProtNLM"/>
    </source>
</evidence>
<dbReference type="InterPro" id="IPR050090">
    <property type="entry name" value="Tyrosine_recombinase_XerCD"/>
</dbReference>
<name>A0A1F7GF31_9BACT</name>
<evidence type="ECO:0000259" key="10">
    <source>
        <dbReference type="PROSITE" id="PS51898"/>
    </source>
</evidence>
<dbReference type="EMBL" id="MFZG01000005">
    <property type="protein sequence ID" value="OGK17538.1"/>
    <property type="molecule type" value="Genomic_DNA"/>
</dbReference>
<dbReference type="InterPro" id="IPR010998">
    <property type="entry name" value="Integrase_recombinase_N"/>
</dbReference>
<evidence type="ECO:0000256" key="8">
    <source>
        <dbReference type="ARBA" id="ARBA00023306"/>
    </source>
</evidence>
<dbReference type="InterPro" id="IPR002104">
    <property type="entry name" value="Integrase_catalytic"/>
</dbReference>
<dbReference type="PROSITE" id="PS51900">
    <property type="entry name" value="CB"/>
    <property type="match status" value="1"/>
</dbReference>
<dbReference type="PANTHER" id="PTHR30349:SF77">
    <property type="entry name" value="TYROSINE RECOMBINASE XERC"/>
    <property type="match status" value="1"/>
</dbReference>
<dbReference type="Gene3D" id="1.10.443.10">
    <property type="entry name" value="Intergrase catalytic core"/>
    <property type="match status" value="1"/>
</dbReference>
<evidence type="ECO:0000256" key="7">
    <source>
        <dbReference type="ARBA" id="ARBA00023172"/>
    </source>
</evidence>
<evidence type="ECO:0000256" key="5">
    <source>
        <dbReference type="ARBA" id="ARBA00022908"/>
    </source>
</evidence>
<dbReference type="GO" id="GO:0051301">
    <property type="term" value="P:cell division"/>
    <property type="evidence" value="ECO:0007669"/>
    <property type="project" value="UniProtKB-KW"/>
</dbReference>
<dbReference type="Pfam" id="PF00589">
    <property type="entry name" value="Phage_integrase"/>
    <property type="match status" value="1"/>
</dbReference>
<organism evidence="12 13">
    <name type="scientific">Candidatus Roizmanbacteria bacterium RIFCSPHIGHO2_01_FULL_39_12c</name>
    <dbReference type="NCBI Taxonomy" id="1802031"/>
    <lineage>
        <taxon>Bacteria</taxon>
        <taxon>Candidatus Roizmaniibacteriota</taxon>
    </lineage>
</organism>
<evidence type="ECO:0000256" key="1">
    <source>
        <dbReference type="ARBA" id="ARBA00004496"/>
    </source>
</evidence>
<reference evidence="12 13" key="1">
    <citation type="journal article" date="2016" name="Nat. Commun.">
        <title>Thousands of microbial genomes shed light on interconnected biogeochemical processes in an aquifer system.</title>
        <authorList>
            <person name="Anantharaman K."/>
            <person name="Brown C.T."/>
            <person name="Hug L.A."/>
            <person name="Sharon I."/>
            <person name="Castelle C.J."/>
            <person name="Probst A.J."/>
            <person name="Thomas B.C."/>
            <person name="Singh A."/>
            <person name="Wilkins M.J."/>
            <person name="Karaoz U."/>
            <person name="Brodie E.L."/>
            <person name="Williams K.H."/>
            <person name="Hubbard S.S."/>
            <person name="Banfield J.F."/>
        </authorList>
    </citation>
    <scope>NUCLEOTIDE SEQUENCE [LARGE SCALE GENOMIC DNA]</scope>
</reference>
<evidence type="ECO:0000256" key="4">
    <source>
        <dbReference type="ARBA" id="ARBA00022829"/>
    </source>
</evidence>
<comment type="subcellular location">
    <subcellularLocation>
        <location evidence="1">Cytoplasm</location>
    </subcellularLocation>
</comment>
<gene>
    <name evidence="12" type="ORF">A2774_00935</name>
</gene>
<dbReference type="InterPro" id="IPR044068">
    <property type="entry name" value="CB"/>
</dbReference>
<protein>
    <recommendedName>
        <fullName evidence="14">Tyrosine recombinase XerC</fullName>
    </recommendedName>
</protein>
<evidence type="ECO:0000256" key="2">
    <source>
        <dbReference type="ARBA" id="ARBA00022490"/>
    </source>
</evidence>
<dbReference type="PROSITE" id="PS51898">
    <property type="entry name" value="TYR_RECOMBINASE"/>
    <property type="match status" value="1"/>
</dbReference>
<dbReference type="AlphaFoldDB" id="A0A1F7GF31"/>
<comment type="caution">
    <text evidence="12">The sequence shown here is derived from an EMBL/GenBank/DDBJ whole genome shotgun (WGS) entry which is preliminary data.</text>
</comment>
<keyword evidence="4" id="KW-0159">Chromosome partition</keyword>
<evidence type="ECO:0000256" key="3">
    <source>
        <dbReference type="ARBA" id="ARBA00022618"/>
    </source>
</evidence>
<evidence type="ECO:0000256" key="6">
    <source>
        <dbReference type="ARBA" id="ARBA00023125"/>
    </source>
</evidence>
<dbReference type="Gene3D" id="1.10.150.130">
    <property type="match status" value="1"/>
</dbReference>
<sequence>MCMDIKNAILRFLEYCELDRNLSLKTVRMYGYYLQFFQEWLLNSRKSTSEVLPSLRSSSTSEVTDMTFEVGKIDENIIREFRLYLSHQYKNKFKGELKRQTQSYFLVALRSFFRYLIRQDMKVISPDKIELGKQKDREIKFLRDDQLKALFEAVSPKNEMGVRDRTILEVLFSTGLRVSELVSLNREQINFQTSEMSVMGKGSKIRVVFLSKRAKEWLEKYLSMRRDAFKPLFIRYSGPKADSDLTDVKLRLSVRSIERMIEKYRKKAGILFRIGPHILRHSFATDLLREGADLRSVQDMLGHKNIATTQVYTHVTNARLREVHERYHSGNK</sequence>
<keyword evidence="3" id="KW-0132">Cell division</keyword>
<feature type="domain" description="Tyr recombinase" evidence="10">
    <location>
        <begin position="137"/>
        <end position="325"/>
    </location>
</feature>
<dbReference type="GO" id="GO:0015074">
    <property type="term" value="P:DNA integration"/>
    <property type="evidence" value="ECO:0007669"/>
    <property type="project" value="UniProtKB-KW"/>
</dbReference>
<dbReference type="CDD" id="cd00798">
    <property type="entry name" value="INT_XerDC_C"/>
    <property type="match status" value="1"/>
</dbReference>
<keyword evidence="6 9" id="KW-0238">DNA-binding</keyword>
<evidence type="ECO:0000313" key="13">
    <source>
        <dbReference type="Proteomes" id="UP000177208"/>
    </source>
</evidence>
<dbReference type="SUPFAM" id="SSF56349">
    <property type="entry name" value="DNA breaking-rejoining enzymes"/>
    <property type="match status" value="1"/>
</dbReference>
<dbReference type="InterPro" id="IPR013762">
    <property type="entry name" value="Integrase-like_cat_sf"/>
</dbReference>
<feature type="domain" description="Core-binding (CB)" evidence="11">
    <location>
        <begin position="3"/>
        <end position="117"/>
    </location>
</feature>
<proteinExistence type="predicted"/>
<keyword evidence="5" id="KW-0229">DNA integration</keyword>
<dbReference type="GO" id="GO:0005737">
    <property type="term" value="C:cytoplasm"/>
    <property type="evidence" value="ECO:0007669"/>
    <property type="project" value="UniProtKB-SubCell"/>
</dbReference>
<dbReference type="GO" id="GO:0006310">
    <property type="term" value="P:DNA recombination"/>
    <property type="evidence" value="ECO:0007669"/>
    <property type="project" value="UniProtKB-KW"/>
</dbReference>
<evidence type="ECO:0000313" key="12">
    <source>
        <dbReference type="EMBL" id="OGK17538.1"/>
    </source>
</evidence>
<keyword evidence="7" id="KW-0233">DNA recombination</keyword>
<dbReference type="Proteomes" id="UP000177208">
    <property type="component" value="Unassembled WGS sequence"/>
</dbReference>
<evidence type="ECO:0000259" key="11">
    <source>
        <dbReference type="PROSITE" id="PS51900"/>
    </source>
</evidence>
<evidence type="ECO:0000256" key="9">
    <source>
        <dbReference type="PROSITE-ProRule" id="PRU01248"/>
    </source>
</evidence>
<accession>A0A1F7GF31</accession>
<dbReference type="InterPro" id="IPR011010">
    <property type="entry name" value="DNA_brk_join_enz"/>
</dbReference>
<dbReference type="PANTHER" id="PTHR30349">
    <property type="entry name" value="PHAGE INTEGRASE-RELATED"/>
    <property type="match status" value="1"/>
</dbReference>
<dbReference type="GO" id="GO:0007059">
    <property type="term" value="P:chromosome segregation"/>
    <property type="evidence" value="ECO:0007669"/>
    <property type="project" value="UniProtKB-KW"/>
</dbReference>